<keyword evidence="1 9" id="KW-0963">Cytoplasm</keyword>
<evidence type="ECO:0000313" key="11">
    <source>
        <dbReference type="EMBL" id="KRK89034.1"/>
    </source>
</evidence>
<dbReference type="NCBIfam" id="TIGR01510">
    <property type="entry name" value="coaD_prev_kdtB"/>
    <property type="match status" value="1"/>
</dbReference>
<reference evidence="11 12" key="1">
    <citation type="journal article" date="2015" name="Genome Announc.">
        <title>Expanding the biotechnology potential of lactobacilli through comparative genomics of 213 strains and associated genera.</title>
        <authorList>
            <person name="Sun Z."/>
            <person name="Harris H.M."/>
            <person name="McCann A."/>
            <person name="Guo C."/>
            <person name="Argimon S."/>
            <person name="Zhang W."/>
            <person name="Yang X."/>
            <person name="Jeffery I.B."/>
            <person name="Cooney J.C."/>
            <person name="Kagawa T.F."/>
            <person name="Liu W."/>
            <person name="Song Y."/>
            <person name="Salvetti E."/>
            <person name="Wrobel A."/>
            <person name="Rasinkangas P."/>
            <person name="Parkhill J."/>
            <person name="Rea M.C."/>
            <person name="O'Sullivan O."/>
            <person name="Ritari J."/>
            <person name="Douillard F.P."/>
            <person name="Paul Ross R."/>
            <person name="Yang R."/>
            <person name="Briner A.E."/>
            <person name="Felis G.E."/>
            <person name="de Vos W.M."/>
            <person name="Barrangou R."/>
            <person name="Klaenhammer T.R."/>
            <person name="Caufield P.W."/>
            <person name="Cui Y."/>
            <person name="Zhang H."/>
            <person name="O'Toole P.W."/>
        </authorList>
    </citation>
    <scope>NUCLEOTIDE SEQUENCE [LARGE SCALE GENOMIC DNA]</scope>
    <source>
        <strain evidence="11 12">DSM 19904</strain>
    </source>
</reference>
<feature type="binding site" evidence="9">
    <location>
        <position position="41"/>
    </location>
    <ligand>
        <name>substrate</name>
    </ligand>
</feature>
<dbReference type="PANTHER" id="PTHR21342">
    <property type="entry name" value="PHOSPHOPANTETHEINE ADENYLYLTRANSFERASE"/>
    <property type="match status" value="1"/>
</dbReference>
<dbReference type="GO" id="GO:0005524">
    <property type="term" value="F:ATP binding"/>
    <property type="evidence" value="ECO:0007669"/>
    <property type="project" value="UniProtKB-KW"/>
</dbReference>
<dbReference type="PATRIC" id="fig|1423808.3.peg.2020"/>
<feature type="binding site" evidence="9">
    <location>
        <position position="87"/>
    </location>
    <ligand>
        <name>substrate</name>
    </ligand>
</feature>
<name>A0A0R1L9B4_9LACO</name>
<dbReference type="InterPro" id="IPR004821">
    <property type="entry name" value="Cyt_trans-like"/>
</dbReference>
<comment type="pathway">
    <text evidence="9">Cofactor biosynthesis; coenzyme A biosynthesis; CoA from (R)-pantothenate: step 4/5.</text>
</comment>
<comment type="subunit">
    <text evidence="9">Homohexamer.</text>
</comment>
<evidence type="ECO:0000256" key="1">
    <source>
        <dbReference type="ARBA" id="ARBA00022490"/>
    </source>
</evidence>
<comment type="caution">
    <text evidence="11">The sequence shown here is derived from an EMBL/GenBank/DDBJ whole genome shotgun (WGS) entry which is preliminary data.</text>
</comment>
<feature type="binding site" evidence="9">
    <location>
        <begin position="9"/>
        <end position="10"/>
    </location>
    <ligand>
        <name>ATP</name>
        <dbReference type="ChEBI" id="CHEBI:30616"/>
    </ligand>
</feature>
<feature type="binding site" evidence="9">
    <location>
        <position position="98"/>
    </location>
    <ligand>
        <name>ATP</name>
        <dbReference type="ChEBI" id="CHEBI:30616"/>
    </ligand>
</feature>
<dbReference type="Pfam" id="PF01467">
    <property type="entry name" value="CTP_transf_like"/>
    <property type="match status" value="1"/>
</dbReference>
<keyword evidence="7 9" id="KW-0173">Coenzyme A biosynthesis</keyword>
<dbReference type="Proteomes" id="UP000051581">
    <property type="component" value="Unassembled WGS sequence"/>
</dbReference>
<dbReference type="RefSeq" id="WP_057824125.1">
    <property type="nucleotide sequence ID" value="NZ_AZEA01000004.1"/>
</dbReference>
<keyword evidence="3 9" id="KW-0548">Nucleotidyltransferase</keyword>
<dbReference type="SUPFAM" id="SSF52374">
    <property type="entry name" value="Nucleotidylyl transferase"/>
    <property type="match status" value="1"/>
</dbReference>
<dbReference type="EMBL" id="AZEA01000004">
    <property type="protein sequence ID" value="KRK89034.1"/>
    <property type="molecule type" value="Genomic_DNA"/>
</dbReference>
<dbReference type="AlphaFoldDB" id="A0A0R1L9B4"/>
<evidence type="ECO:0000256" key="2">
    <source>
        <dbReference type="ARBA" id="ARBA00022679"/>
    </source>
</evidence>
<comment type="subcellular location">
    <subcellularLocation>
        <location evidence="9">Cytoplasm</location>
    </subcellularLocation>
</comment>
<dbReference type="PANTHER" id="PTHR21342:SF1">
    <property type="entry name" value="PHOSPHOPANTETHEINE ADENYLYLTRANSFERASE"/>
    <property type="match status" value="1"/>
</dbReference>
<dbReference type="Gene3D" id="3.40.50.620">
    <property type="entry name" value="HUPs"/>
    <property type="match status" value="1"/>
</dbReference>
<organism evidence="11 12">
    <name type="scientific">Lentilactobacillus sunkii DSM 19904</name>
    <dbReference type="NCBI Taxonomy" id="1423808"/>
    <lineage>
        <taxon>Bacteria</taxon>
        <taxon>Bacillati</taxon>
        <taxon>Bacillota</taxon>
        <taxon>Bacilli</taxon>
        <taxon>Lactobacillales</taxon>
        <taxon>Lactobacillaceae</taxon>
        <taxon>Lentilactobacillus</taxon>
    </lineage>
</organism>
<comment type="cofactor">
    <cofactor evidence="9">
        <name>Mg(2+)</name>
        <dbReference type="ChEBI" id="CHEBI:18420"/>
    </cofactor>
</comment>
<comment type="catalytic activity">
    <reaction evidence="8 9">
        <text>(R)-4'-phosphopantetheine + ATP + H(+) = 3'-dephospho-CoA + diphosphate</text>
        <dbReference type="Rhea" id="RHEA:19801"/>
        <dbReference type="ChEBI" id="CHEBI:15378"/>
        <dbReference type="ChEBI" id="CHEBI:30616"/>
        <dbReference type="ChEBI" id="CHEBI:33019"/>
        <dbReference type="ChEBI" id="CHEBI:57328"/>
        <dbReference type="ChEBI" id="CHEBI:61723"/>
        <dbReference type="EC" id="2.7.7.3"/>
    </reaction>
</comment>
<dbReference type="NCBIfam" id="TIGR00125">
    <property type="entry name" value="cyt_tran_rel"/>
    <property type="match status" value="1"/>
</dbReference>
<dbReference type="HAMAP" id="MF_00151">
    <property type="entry name" value="PPAT_bact"/>
    <property type="match status" value="1"/>
</dbReference>
<evidence type="ECO:0000256" key="6">
    <source>
        <dbReference type="ARBA" id="ARBA00022842"/>
    </source>
</evidence>
<comment type="function">
    <text evidence="9">Reversibly transfers an adenylyl group from ATP to 4'-phosphopantetheine, yielding dephospho-CoA (dPCoA) and pyrophosphate.</text>
</comment>
<feature type="domain" description="Cytidyltransferase-like" evidence="10">
    <location>
        <begin position="5"/>
        <end position="133"/>
    </location>
</feature>
<dbReference type="InterPro" id="IPR014729">
    <property type="entry name" value="Rossmann-like_a/b/a_fold"/>
</dbReference>
<protein>
    <recommendedName>
        <fullName evidence="9">Phosphopantetheine adenylyltransferase</fullName>
        <ecNumber evidence="9">2.7.7.3</ecNumber>
    </recommendedName>
    <alternativeName>
        <fullName evidence="9">Dephospho-CoA pyrophosphorylase</fullName>
    </alternativeName>
    <alternativeName>
        <fullName evidence="9">Pantetheine-phosphate adenylyltransferase</fullName>
        <shortName evidence="9">PPAT</shortName>
    </alternativeName>
</protein>
<dbReference type="EC" id="2.7.7.3" evidence="9"/>
<evidence type="ECO:0000256" key="4">
    <source>
        <dbReference type="ARBA" id="ARBA00022741"/>
    </source>
</evidence>
<evidence type="ECO:0000259" key="10">
    <source>
        <dbReference type="Pfam" id="PF01467"/>
    </source>
</evidence>
<sequence>MTKALYAGSFDPITFGHIDVIKRASRVFDKVYVAISINTHKHALFTDDQRADFARQALENLDNVEVLVSEELTVKLARSLGATVLVRGVRGGSDLDSEMSIAGLNEKMDDSIQTIFIPTAANYRDLSSSMIKEIAKFHGNIDKFVTVPVVKALTEKYRS</sequence>
<dbReference type="GO" id="GO:0005737">
    <property type="term" value="C:cytoplasm"/>
    <property type="evidence" value="ECO:0007669"/>
    <property type="project" value="UniProtKB-SubCell"/>
</dbReference>
<feature type="site" description="Transition state stabilizer" evidence="9">
    <location>
        <position position="17"/>
    </location>
</feature>
<evidence type="ECO:0000256" key="7">
    <source>
        <dbReference type="ARBA" id="ARBA00022993"/>
    </source>
</evidence>
<evidence type="ECO:0000256" key="8">
    <source>
        <dbReference type="ARBA" id="ARBA00029346"/>
    </source>
</evidence>
<keyword evidence="12" id="KW-1185">Reference proteome</keyword>
<keyword evidence="2 9" id="KW-0808">Transferase</keyword>
<gene>
    <name evidence="9" type="primary">coaD</name>
    <name evidence="11" type="ORF">FD17_GL001994</name>
</gene>
<feature type="binding site" evidence="9">
    <location>
        <position position="9"/>
    </location>
    <ligand>
        <name>substrate</name>
    </ligand>
</feature>
<dbReference type="UniPathway" id="UPA00241">
    <property type="reaction ID" value="UER00355"/>
</dbReference>
<dbReference type="GO" id="GO:0004595">
    <property type="term" value="F:pantetheine-phosphate adenylyltransferase activity"/>
    <property type="evidence" value="ECO:0007669"/>
    <property type="project" value="UniProtKB-UniRule"/>
</dbReference>
<keyword evidence="6 9" id="KW-0460">Magnesium</keyword>
<feature type="binding site" evidence="9">
    <location>
        <position position="17"/>
    </location>
    <ligand>
        <name>ATP</name>
        <dbReference type="ChEBI" id="CHEBI:30616"/>
    </ligand>
</feature>
<keyword evidence="4 9" id="KW-0547">Nucleotide-binding</keyword>
<dbReference type="PRINTS" id="PR01020">
    <property type="entry name" value="LPSBIOSNTHSS"/>
</dbReference>
<feature type="binding site" evidence="9">
    <location>
        <begin position="123"/>
        <end position="129"/>
    </location>
    <ligand>
        <name>ATP</name>
        <dbReference type="ChEBI" id="CHEBI:30616"/>
    </ligand>
</feature>
<evidence type="ECO:0000256" key="9">
    <source>
        <dbReference type="HAMAP-Rule" id="MF_00151"/>
    </source>
</evidence>
<dbReference type="InterPro" id="IPR001980">
    <property type="entry name" value="PPAT"/>
</dbReference>
<accession>A0A0R1L9B4</accession>
<keyword evidence="5 9" id="KW-0067">ATP-binding</keyword>
<evidence type="ECO:0000256" key="5">
    <source>
        <dbReference type="ARBA" id="ARBA00022840"/>
    </source>
</evidence>
<feature type="binding site" evidence="9">
    <location>
        <begin position="88"/>
        <end position="90"/>
    </location>
    <ligand>
        <name>ATP</name>
        <dbReference type="ChEBI" id="CHEBI:30616"/>
    </ligand>
</feature>
<comment type="similarity">
    <text evidence="9">Belongs to the bacterial CoaD family.</text>
</comment>
<proteinExistence type="inferred from homology"/>
<dbReference type="GO" id="GO:0015937">
    <property type="term" value="P:coenzyme A biosynthetic process"/>
    <property type="evidence" value="ECO:0007669"/>
    <property type="project" value="UniProtKB-UniRule"/>
</dbReference>
<dbReference type="OrthoDB" id="9806661at2"/>
<evidence type="ECO:0000313" key="12">
    <source>
        <dbReference type="Proteomes" id="UP000051581"/>
    </source>
</evidence>
<feature type="binding site" evidence="9">
    <location>
        <position position="73"/>
    </location>
    <ligand>
        <name>substrate</name>
    </ligand>
</feature>
<evidence type="ECO:0000256" key="3">
    <source>
        <dbReference type="ARBA" id="ARBA00022695"/>
    </source>
</evidence>
<dbReference type="CDD" id="cd02163">
    <property type="entry name" value="PPAT"/>
    <property type="match status" value="1"/>
</dbReference>